<reference evidence="1" key="1">
    <citation type="journal article" date="2014" name="Front. Microbiol.">
        <title>High frequency of phylogenetically diverse reductive dehalogenase-homologous genes in deep subseafloor sedimentary metagenomes.</title>
        <authorList>
            <person name="Kawai M."/>
            <person name="Futagami T."/>
            <person name="Toyoda A."/>
            <person name="Takaki Y."/>
            <person name="Nishi S."/>
            <person name="Hori S."/>
            <person name="Arai W."/>
            <person name="Tsubouchi T."/>
            <person name="Morono Y."/>
            <person name="Uchiyama I."/>
            <person name="Ito T."/>
            <person name="Fujiyama A."/>
            <person name="Inagaki F."/>
            <person name="Takami H."/>
        </authorList>
    </citation>
    <scope>NUCLEOTIDE SEQUENCE</scope>
    <source>
        <strain evidence="1">Expedition CK06-06</strain>
    </source>
</reference>
<gene>
    <name evidence="1" type="ORF">S01H4_63157</name>
</gene>
<comment type="caution">
    <text evidence="1">The sequence shown here is derived from an EMBL/GenBank/DDBJ whole genome shotgun (WGS) entry which is preliminary data.</text>
</comment>
<feature type="non-terminal residue" evidence="1">
    <location>
        <position position="143"/>
    </location>
</feature>
<dbReference type="EMBL" id="BART01037894">
    <property type="protein sequence ID" value="GAH12095.1"/>
    <property type="molecule type" value="Genomic_DNA"/>
</dbReference>
<sequence length="143" mass="17370">MTKSIDIELRQYFLGDNDVDKINYFGHFTYINDLKIFEKGEELWQEVLKQFRQNILINDTCFVELKDIKVMKNENYNIEEYTLDKLLIVYLYEQKDWRNNRLNDDVQKLLKKNYSDFPYIGTVFPHNGWLQKELLDMDAPELI</sequence>
<organism evidence="1">
    <name type="scientific">marine sediment metagenome</name>
    <dbReference type="NCBI Taxonomy" id="412755"/>
    <lineage>
        <taxon>unclassified sequences</taxon>
        <taxon>metagenomes</taxon>
        <taxon>ecological metagenomes</taxon>
    </lineage>
</organism>
<dbReference type="AlphaFoldDB" id="X1DV56"/>
<proteinExistence type="predicted"/>
<accession>X1DV56</accession>
<name>X1DV56_9ZZZZ</name>
<evidence type="ECO:0000313" key="1">
    <source>
        <dbReference type="EMBL" id="GAH12095.1"/>
    </source>
</evidence>
<protein>
    <submittedName>
        <fullName evidence="1">Uncharacterized protein</fullName>
    </submittedName>
</protein>